<dbReference type="RefSeq" id="WP_379662529.1">
    <property type="nucleotide sequence ID" value="NZ_JBHUDG010000015.1"/>
</dbReference>
<dbReference type="InterPro" id="IPR001764">
    <property type="entry name" value="Glyco_hydro_3_N"/>
</dbReference>
<keyword evidence="3" id="KW-0119">Carbohydrate metabolism</keyword>
<evidence type="ECO:0000256" key="5">
    <source>
        <dbReference type="SAM" id="SignalP"/>
    </source>
</evidence>
<protein>
    <submittedName>
        <fullName evidence="7">Glycoside hydrolase family 3 protein</fullName>
    </submittedName>
</protein>
<dbReference type="PRINTS" id="PR00133">
    <property type="entry name" value="GLHYDRLASE3"/>
</dbReference>
<dbReference type="InterPro" id="IPR036962">
    <property type="entry name" value="Glyco_hydro_3_N_sf"/>
</dbReference>
<dbReference type="GO" id="GO:0016787">
    <property type="term" value="F:hydrolase activity"/>
    <property type="evidence" value="ECO:0007669"/>
    <property type="project" value="UniProtKB-KW"/>
</dbReference>
<dbReference type="SMART" id="SM00758">
    <property type="entry name" value="PA14"/>
    <property type="match status" value="1"/>
</dbReference>
<dbReference type="Proteomes" id="UP001597118">
    <property type="component" value="Unassembled WGS sequence"/>
</dbReference>
<keyword evidence="8" id="KW-1185">Reference proteome</keyword>
<organism evidence="7 8">
    <name type="scientific">Pseudopedobacter beijingensis</name>
    <dbReference type="NCBI Taxonomy" id="1207056"/>
    <lineage>
        <taxon>Bacteria</taxon>
        <taxon>Pseudomonadati</taxon>
        <taxon>Bacteroidota</taxon>
        <taxon>Sphingobacteriia</taxon>
        <taxon>Sphingobacteriales</taxon>
        <taxon>Sphingobacteriaceae</taxon>
        <taxon>Pseudopedobacter</taxon>
    </lineage>
</organism>
<dbReference type="PROSITE" id="PS51820">
    <property type="entry name" value="PA14"/>
    <property type="match status" value="1"/>
</dbReference>
<feature type="chain" id="PRO_5046991071" evidence="5">
    <location>
        <begin position="20"/>
        <end position="825"/>
    </location>
</feature>
<dbReference type="PROSITE" id="PS00775">
    <property type="entry name" value="GLYCOSYL_HYDROL_F3"/>
    <property type="match status" value="1"/>
</dbReference>
<dbReference type="InterPro" id="IPR037524">
    <property type="entry name" value="PA14/GLEYA"/>
</dbReference>
<evidence type="ECO:0000256" key="4">
    <source>
        <dbReference type="RuleBase" id="RU361161"/>
    </source>
</evidence>
<dbReference type="PANTHER" id="PTHR42715:SF10">
    <property type="entry name" value="BETA-GLUCOSIDASE"/>
    <property type="match status" value="1"/>
</dbReference>
<evidence type="ECO:0000256" key="1">
    <source>
        <dbReference type="ARBA" id="ARBA00005336"/>
    </source>
</evidence>
<proteinExistence type="inferred from homology"/>
<dbReference type="EMBL" id="JBHUDG010000015">
    <property type="protein sequence ID" value="MFD1630152.1"/>
    <property type="molecule type" value="Genomic_DNA"/>
</dbReference>
<dbReference type="InterPro" id="IPR013783">
    <property type="entry name" value="Ig-like_fold"/>
</dbReference>
<dbReference type="InterPro" id="IPR026891">
    <property type="entry name" value="Fn3-like"/>
</dbReference>
<dbReference type="Pfam" id="PF00933">
    <property type="entry name" value="Glyco_hydro_3"/>
    <property type="match status" value="1"/>
</dbReference>
<dbReference type="Pfam" id="PF07691">
    <property type="entry name" value="PA14"/>
    <property type="match status" value="1"/>
</dbReference>
<evidence type="ECO:0000313" key="8">
    <source>
        <dbReference type="Proteomes" id="UP001597118"/>
    </source>
</evidence>
<sequence>MKRVWNFLLISCFSSSVVAQVITPEVKKRADKILKQMTLEQKIDYIGGEKINYPGIRPMPEFGIPHIRMADGPQGIRKYDVTESTLYPCGMLSAATWNKQLVKKLGIGLGQDARSRGIHILLGPGVNIYRSPLCGRNFEYFGEDPYLSGETAVAYIQGVQSQGVIATIKHFAANNQEWDRHNVSSDIDERTLHEIYLRPFEKAIKQANVGAVMSAYNLLNGVHTSEHADLNINILRNKWNFQGILMSDWGSVYSSINAANGGLDLEMPRGRYMNKETLIPAIKNGIVSEETIDEKVRHLLEIFIAYGFLDKQQQDKSIPYNNPYSNQVALELAREGVVLLKNDNNILPLTKEDKVLILGPNANRTVTGGGSGFVHTFSTVDLVSGMKQLAGTKNIQFKDIVSKVDIKASSEFFTEKGSTTNGFNAQYYDNIVLGGKPLVAQTDLAVDFDWGNEAPMQNFPKDNFSVRWTSIYKPKNNALVKFKLAADNGFRMFINNKEVISDWHDKAYRSQETSFRAEAGKEYNIKIEYYEKAGAANIDLAYEKVNLDDVTFKQAVQSVNKIVLSVGFDSSNEKENKDRTFAIPTWQEELVKAVAEINKNVIVVVNSGGGVDFSSWGKNASAIMMAWYTGQQGGTALAEILTGKISPSGKLPLTIEKKWEENPTYKSYYAEDVKGIHLRVPYKEGIFVGYRGYDHFNIEPYYPFGYGLTYSSFEYKNFRIEKAGNLVYNVSFDITNTGEYDAAEVAQIYVGLSNSVVVTPPKELKGYEKVFLKKGETKKVTVPLDKDSFTSYDVKKHQFVINPGKAEIMIGKSSRDIVWKQAITL</sequence>
<dbReference type="InterPro" id="IPR019800">
    <property type="entry name" value="Glyco_hydro_3_AS"/>
</dbReference>
<comment type="similarity">
    <text evidence="1 4">Belongs to the glycosyl hydrolase 3 family.</text>
</comment>
<evidence type="ECO:0000256" key="2">
    <source>
        <dbReference type="ARBA" id="ARBA00022801"/>
    </source>
</evidence>
<dbReference type="Pfam" id="PF14310">
    <property type="entry name" value="Fn3-like"/>
    <property type="match status" value="1"/>
</dbReference>
<dbReference type="InterPro" id="IPR036881">
    <property type="entry name" value="Glyco_hydro_3_C_sf"/>
</dbReference>
<feature type="domain" description="PA14" evidence="6">
    <location>
        <begin position="418"/>
        <end position="556"/>
    </location>
</feature>
<dbReference type="SMART" id="SM01217">
    <property type="entry name" value="Fn3_like"/>
    <property type="match status" value="1"/>
</dbReference>
<feature type="signal peptide" evidence="5">
    <location>
        <begin position="1"/>
        <end position="19"/>
    </location>
</feature>
<name>A0ABW4IDT3_9SPHI</name>
<keyword evidence="4" id="KW-0326">Glycosidase</keyword>
<dbReference type="InterPro" id="IPR050288">
    <property type="entry name" value="Cellulose_deg_GH3"/>
</dbReference>
<dbReference type="Gene3D" id="3.20.20.300">
    <property type="entry name" value="Glycoside hydrolase, family 3, N-terminal domain"/>
    <property type="match status" value="1"/>
</dbReference>
<evidence type="ECO:0000313" key="7">
    <source>
        <dbReference type="EMBL" id="MFD1630152.1"/>
    </source>
</evidence>
<comment type="caution">
    <text evidence="7">The sequence shown here is derived from an EMBL/GenBank/DDBJ whole genome shotgun (WGS) entry which is preliminary data.</text>
</comment>
<dbReference type="Pfam" id="PF01915">
    <property type="entry name" value="Glyco_hydro_3_C"/>
    <property type="match status" value="1"/>
</dbReference>
<dbReference type="Gene3D" id="2.60.40.10">
    <property type="entry name" value="Immunoglobulins"/>
    <property type="match status" value="1"/>
</dbReference>
<dbReference type="PANTHER" id="PTHR42715">
    <property type="entry name" value="BETA-GLUCOSIDASE"/>
    <property type="match status" value="1"/>
</dbReference>
<keyword evidence="5" id="KW-0732">Signal</keyword>
<dbReference type="Gene3D" id="3.40.50.1700">
    <property type="entry name" value="Glycoside hydrolase family 3 C-terminal domain"/>
    <property type="match status" value="1"/>
</dbReference>
<keyword evidence="2 4" id="KW-0378">Hydrolase</keyword>
<dbReference type="InterPro" id="IPR002772">
    <property type="entry name" value="Glyco_hydro_3_C"/>
</dbReference>
<reference evidence="8" key="1">
    <citation type="journal article" date="2019" name="Int. J. Syst. Evol. Microbiol.">
        <title>The Global Catalogue of Microorganisms (GCM) 10K type strain sequencing project: providing services to taxonomists for standard genome sequencing and annotation.</title>
        <authorList>
            <consortium name="The Broad Institute Genomics Platform"/>
            <consortium name="The Broad Institute Genome Sequencing Center for Infectious Disease"/>
            <person name="Wu L."/>
            <person name="Ma J."/>
        </authorList>
    </citation>
    <scope>NUCLEOTIDE SEQUENCE [LARGE SCALE GENOMIC DNA]</scope>
    <source>
        <strain evidence="8">CCUG 53762</strain>
    </source>
</reference>
<accession>A0ABW4IDT3</accession>
<dbReference type="InterPro" id="IPR011658">
    <property type="entry name" value="PA14_dom"/>
</dbReference>
<dbReference type="Gene3D" id="2.60.120.260">
    <property type="entry name" value="Galactose-binding domain-like"/>
    <property type="match status" value="1"/>
</dbReference>
<dbReference type="SUPFAM" id="SSF52279">
    <property type="entry name" value="Beta-D-glucan exohydrolase, C-terminal domain"/>
    <property type="match status" value="1"/>
</dbReference>
<dbReference type="InterPro" id="IPR017853">
    <property type="entry name" value="GH"/>
</dbReference>
<evidence type="ECO:0000256" key="3">
    <source>
        <dbReference type="ARBA" id="ARBA00023277"/>
    </source>
</evidence>
<dbReference type="SUPFAM" id="SSF51445">
    <property type="entry name" value="(Trans)glycosidases"/>
    <property type="match status" value="1"/>
</dbReference>
<evidence type="ECO:0000259" key="6">
    <source>
        <dbReference type="PROSITE" id="PS51820"/>
    </source>
</evidence>
<gene>
    <name evidence="7" type="ORF">ACFSAH_09695</name>
</gene>